<dbReference type="InterPro" id="IPR036412">
    <property type="entry name" value="HAD-like_sf"/>
</dbReference>
<dbReference type="HOGENOM" id="CLU_093465_0_0_5"/>
<dbReference type="AlphaFoldDB" id="H8K4M6"/>
<dbReference type="SUPFAM" id="SSF56784">
    <property type="entry name" value="HAD-like"/>
    <property type="match status" value="1"/>
</dbReference>
<reference evidence="2" key="1">
    <citation type="submission" date="2012-02" db="EMBL/GenBank/DDBJ databases">
        <title>Complete genome sequence of Candidatus Rickettsia amblyommii strain GAT-30V.</title>
        <authorList>
            <person name="Johnson S.L."/>
            <person name="Munk A.C."/>
            <person name="Han S."/>
            <person name="Bruce D.C."/>
            <person name="Dasch G.A."/>
        </authorList>
    </citation>
    <scope>NUCLEOTIDE SEQUENCE [LARGE SCALE GENOMIC DNA]</scope>
    <source>
        <strain evidence="2">GAT-30V</strain>
    </source>
</reference>
<reference evidence="1 2" key="2">
    <citation type="journal article" date="2016" name="Int. J. Syst. Evol. Microbiol.">
        <title>Rickettsia amblyommatis sp. nov., a spotted fever group Rickettsia associated with multiple species of Amblyomma ticks in North, Central and South America.</title>
        <authorList>
            <person name="Karpathy S.E."/>
            <person name="Slater K.S."/>
            <person name="Goldsmith C.S."/>
            <person name="Nicholson W.L."/>
            <person name="Paddock C.D."/>
        </authorList>
    </citation>
    <scope>NUCLEOTIDE SEQUENCE [LARGE SCALE GENOMIC DNA]</scope>
    <source>
        <strain evidence="1 2">GAT-30V</strain>
    </source>
</reference>
<evidence type="ECO:0008006" key="3">
    <source>
        <dbReference type="Google" id="ProtNLM"/>
    </source>
</evidence>
<dbReference type="InterPro" id="IPR023214">
    <property type="entry name" value="HAD_sf"/>
</dbReference>
<evidence type="ECO:0000313" key="1">
    <source>
        <dbReference type="EMBL" id="AFC69470.1"/>
    </source>
</evidence>
<dbReference type="STRING" id="1105111.MCE_02450"/>
<sequence length="260" mass="30015">MNDNTALFIFDCDNSHNYIGERLGGLIARNIQNRFFSSYEEREQEKVRLEQKFSIELMEKFLDNENLGWKNEEQIARLFKNIILSGHKIAIASFNDYPHAVKYALERLLGKEEAAKIYIKSALPSNNFEEIQNCTKKEYIREIINNTEITNKKNVFFMDDDIKHVNAAKDYGITAVLVKNKGTEHIHEAFNFLYEFNEQHEIYVELEEPATEPLLSDEESTYLSPEAIKAIAFEPISSDYYSDGEYTPWGGGNVPMLGKG</sequence>
<evidence type="ECO:0000313" key="2">
    <source>
        <dbReference type="Proteomes" id="UP000008005"/>
    </source>
</evidence>
<dbReference type="Proteomes" id="UP000008005">
    <property type="component" value="Chromosome"/>
</dbReference>
<dbReference type="KEGG" id="ram:MCE_02450"/>
<organism evidence="1 2">
    <name type="scientific">Rickettsia amblyommatis (strain GAT-30V)</name>
    <name type="common">Rickettsia amblyommii</name>
    <dbReference type="NCBI Taxonomy" id="1105111"/>
    <lineage>
        <taxon>Bacteria</taxon>
        <taxon>Pseudomonadati</taxon>
        <taxon>Pseudomonadota</taxon>
        <taxon>Alphaproteobacteria</taxon>
        <taxon>Rickettsiales</taxon>
        <taxon>Rickettsiaceae</taxon>
        <taxon>Rickettsieae</taxon>
        <taxon>Rickettsia</taxon>
        <taxon>spotted fever group</taxon>
    </lineage>
</organism>
<proteinExistence type="predicted"/>
<dbReference type="EMBL" id="CP003334">
    <property type="protein sequence ID" value="AFC69470.1"/>
    <property type="molecule type" value="Genomic_DNA"/>
</dbReference>
<dbReference type="Gene3D" id="3.40.50.1000">
    <property type="entry name" value="HAD superfamily/HAD-like"/>
    <property type="match status" value="1"/>
</dbReference>
<accession>H8K4M6</accession>
<name>H8K4M6_RICAG</name>
<gene>
    <name evidence="1" type="ordered locus">MCE_02450</name>
</gene>
<protein>
    <recommendedName>
        <fullName evidence="3">HAD hydrolase, IA, variant 3 family protein</fullName>
    </recommendedName>
</protein>